<dbReference type="EMBL" id="LJDB01000048">
    <property type="protein sequence ID" value="ONI40559.1"/>
    <property type="molecule type" value="Genomic_DNA"/>
</dbReference>
<sequence length="150" mass="16729">MSDLIVKDLVCLKLKASDKTDAIRQMAKLIEKQGRLESYEEYVKSVLDRENEFSTNMGMGIAIPHGKSASVKVPTVAFAKVKKAMDWGEDDDPINMIFLLAVPGNDETNANEHLRILAALSRKLIHDEFRESLLKAKNENTIVSIISSVL</sequence>
<reference evidence="1" key="1">
    <citation type="submission" date="2016-08" db="EMBL/GenBank/DDBJ databases">
        <authorList>
            <person name="Ngugi D.K."/>
            <person name="Miyake S."/>
            <person name="Stingl U."/>
        </authorList>
    </citation>
    <scope>NUCLEOTIDE SEQUENCE</scope>
    <source>
        <strain evidence="1">SCG-B11WGA-EpuloA1</strain>
    </source>
</reference>
<comment type="caution">
    <text evidence="1">The sequence shown here is derived from an EMBL/GenBank/DDBJ whole genome shotgun (WGS) entry which is preliminary data.</text>
</comment>
<name>A0ACC8XCV7_9FIRM</name>
<organism evidence="1 2">
    <name type="scientific">Candidatus Epulonipiscium fishelsonii</name>
    <dbReference type="NCBI Taxonomy" id="77094"/>
    <lineage>
        <taxon>Bacteria</taxon>
        <taxon>Bacillati</taxon>
        <taxon>Bacillota</taxon>
        <taxon>Clostridia</taxon>
        <taxon>Lachnospirales</taxon>
        <taxon>Lachnospiraceae</taxon>
        <taxon>Candidatus Epulonipiscium</taxon>
    </lineage>
</organism>
<evidence type="ECO:0000313" key="1">
    <source>
        <dbReference type="EMBL" id="ONI40559.1"/>
    </source>
</evidence>
<gene>
    <name evidence="1" type="ORF">AN396_05685</name>
</gene>
<protein>
    <submittedName>
        <fullName evidence="1">Uncharacterized protein</fullName>
    </submittedName>
</protein>
<keyword evidence="2" id="KW-1185">Reference proteome</keyword>
<evidence type="ECO:0000313" key="2">
    <source>
        <dbReference type="Proteomes" id="UP000188605"/>
    </source>
</evidence>
<accession>A0ACC8XCV7</accession>
<dbReference type="Proteomes" id="UP000188605">
    <property type="component" value="Unassembled WGS sequence"/>
</dbReference>
<proteinExistence type="predicted"/>